<dbReference type="Pfam" id="PF12854">
    <property type="entry name" value="PPR_1"/>
    <property type="match status" value="1"/>
</dbReference>
<evidence type="ECO:0000313" key="4">
    <source>
        <dbReference type="Proteomes" id="UP000187609"/>
    </source>
</evidence>
<dbReference type="InterPro" id="IPR002885">
    <property type="entry name" value="PPR_rpt"/>
</dbReference>
<accession>A0A314L4V0</accession>
<evidence type="ECO:0000256" key="2">
    <source>
        <dbReference type="PROSITE-ProRule" id="PRU00708"/>
    </source>
</evidence>
<organism evidence="3 4">
    <name type="scientific">Nicotiana attenuata</name>
    <name type="common">Coyote tobacco</name>
    <dbReference type="NCBI Taxonomy" id="49451"/>
    <lineage>
        <taxon>Eukaryota</taxon>
        <taxon>Viridiplantae</taxon>
        <taxon>Streptophyta</taxon>
        <taxon>Embryophyta</taxon>
        <taxon>Tracheophyta</taxon>
        <taxon>Spermatophyta</taxon>
        <taxon>Magnoliopsida</taxon>
        <taxon>eudicotyledons</taxon>
        <taxon>Gunneridae</taxon>
        <taxon>Pentapetalae</taxon>
        <taxon>asterids</taxon>
        <taxon>lamiids</taxon>
        <taxon>Solanales</taxon>
        <taxon>Solanaceae</taxon>
        <taxon>Nicotianoideae</taxon>
        <taxon>Nicotianeae</taxon>
        <taxon>Nicotiana</taxon>
    </lineage>
</organism>
<protein>
    <recommendedName>
        <fullName evidence="5">Pentatricopeptide repeat-containing protein</fullName>
    </recommendedName>
</protein>
<name>A0A314L4V0_NICAT</name>
<evidence type="ECO:0000313" key="3">
    <source>
        <dbReference type="EMBL" id="OIT36610.1"/>
    </source>
</evidence>
<dbReference type="InterPro" id="IPR011990">
    <property type="entry name" value="TPR-like_helical_dom_sf"/>
</dbReference>
<dbReference type="NCBIfam" id="TIGR00756">
    <property type="entry name" value="PPR"/>
    <property type="match status" value="1"/>
</dbReference>
<gene>
    <name evidence="3" type="ORF">A4A49_38117</name>
</gene>
<proteinExistence type="predicted"/>
<dbReference type="Gramene" id="OIT36610">
    <property type="protein sequence ID" value="OIT36610"/>
    <property type="gene ID" value="A4A49_38117"/>
</dbReference>
<sequence>MNVAYEVFEEMLDTSQDEATATETNREILQELQVGNIPLTEKEEFIEEGQVFNKMPHNCCSKVKNRIVITAGINCPSADTLAFSSPVLSLVEHSSSWGTDATDIGLSNSSYVAKWFDTGQEFLIASGSASLLHSPLSSPSYAPTLFKAIRKIWSYLFAKLYYWELFGETKFGIESFDAVYLDGNPKRTIDKNYVSATDAATNFLVHFTSGDDVVSKEITSPTEVAHPFENVILLHIHRSPCWWNFFGKKFMMASKVSNIARYVPDKILFVGYEKLAWDEEFALIIKQPSLCDFRLVILSCILLNGYVTLPYGTKKIILMEDKLSAFGDVIMVSCLLSIDTSEFVVSPSSARSIRLAYPFPCGGREPVVSLIKQVVGTFALGDRDPWTGGALVSTMHMENYRTPKKISDILLSATKCDNIDSQVAELSCFGLHSPTNALTWVPAEPLSSSSTIADLVATSNQNQTFGSPYIFCNTLRYSTHFIFALDLNSCSSTMNKIGQQHPSAHDEQRASQTSLFIQHISACIASRYVVEVVDKLCVKKVNEDSSLVELSHGFIVETTQFLRVRASTSTCHPIVSYSTLIHGLCRNDNLDEALILKEAMRLNGKMSRTVMYRMLIPLKFMKYDEVECVLTIISHKGLVPKVVLYNTILPIHYSTEHILMDLKVTKERILRCLRQIDGLLITLHGVLLWGFASGMFALVHSFRSPLSASPRGQAIFCRYAGQVMMALKLITLLMYESHNGQGLDWFTEGALDPIFSSRHKEHLSIHIIGWELVSITILDLNLEDKVHIEDGSIVMNQPQSNKDINTHIAIGLRRDIGPRTSNMVRLIWDPD</sequence>
<comment type="caution">
    <text evidence="3">The sequence shown here is derived from an EMBL/GenBank/DDBJ whole genome shotgun (WGS) entry which is preliminary data.</text>
</comment>
<evidence type="ECO:0008006" key="5">
    <source>
        <dbReference type="Google" id="ProtNLM"/>
    </source>
</evidence>
<reference evidence="3" key="1">
    <citation type="submission" date="2016-11" db="EMBL/GenBank/DDBJ databases">
        <title>The genome of Nicotiana attenuata.</title>
        <authorList>
            <person name="Xu S."/>
            <person name="Brockmoeller T."/>
            <person name="Gaquerel E."/>
            <person name="Navarro A."/>
            <person name="Kuhl H."/>
            <person name="Gase K."/>
            <person name="Ling Z."/>
            <person name="Zhou W."/>
            <person name="Kreitzer C."/>
            <person name="Stanke M."/>
            <person name="Tang H."/>
            <person name="Lyons E."/>
            <person name="Pandey P."/>
            <person name="Pandey S.P."/>
            <person name="Timmermann B."/>
            <person name="Baldwin I.T."/>
        </authorList>
    </citation>
    <scope>NUCLEOTIDE SEQUENCE [LARGE SCALE GENOMIC DNA]</scope>
    <source>
        <strain evidence="3">UT</strain>
    </source>
</reference>
<evidence type="ECO:0000256" key="1">
    <source>
        <dbReference type="ARBA" id="ARBA00022737"/>
    </source>
</evidence>
<dbReference type="EMBL" id="MJEQ01000411">
    <property type="protein sequence ID" value="OIT36610.1"/>
    <property type="molecule type" value="Genomic_DNA"/>
</dbReference>
<keyword evidence="4" id="KW-1185">Reference proteome</keyword>
<keyword evidence="1" id="KW-0677">Repeat</keyword>
<feature type="repeat" description="PPR" evidence="2">
    <location>
        <begin position="573"/>
        <end position="607"/>
    </location>
</feature>
<dbReference type="PROSITE" id="PS51375">
    <property type="entry name" value="PPR"/>
    <property type="match status" value="1"/>
</dbReference>
<dbReference type="Gene3D" id="1.25.40.10">
    <property type="entry name" value="Tetratricopeptide repeat domain"/>
    <property type="match status" value="1"/>
</dbReference>
<dbReference type="AlphaFoldDB" id="A0A314L4V0"/>
<dbReference type="Proteomes" id="UP000187609">
    <property type="component" value="Unassembled WGS sequence"/>
</dbReference>